<keyword evidence="7" id="KW-0645">Protease</keyword>
<keyword evidence="2" id="KW-0472">Membrane</keyword>
<evidence type="ECO:0000256" key="1">
    <source>
        <dbReference type="ARBA" id="ARBA00004442"/>
    </source>
</evidence>
<dbReference type="SUPFAM" id="SSF49464">
    <property type="entry name" value="Carboxypeptidase regulatory domain-like"/>
    <property type="match status" value="1"/>
</dbReference>
<dbReference type="GO" id="GO:0004180">
    <property type="term" value="F:carboxypeptidase activity"/>
    <property type="evidence" value="ECO:0007669"/>
    <property type="project" value="UniProtKB-KW"/>
</dbReference>
<sequence length="917" mass="103563">MKKLILSCLFFFSFQCMFCQTNQSISIEFKGLTQKQALLKLESIIDFTFYFQDDWFDDSKIVSGTYSDTSLETVLNDIFKNTTINYFIFEDKIVLTNNSVVYDTLPENYFNEDTLSVFKPDKKPIFYNDYTIKDANKNSSTLIIGKQNKNSSQTTFRLLGVIKDENSNTPIENMVISIRGSNSNTTTNNKGFFTLEVPAGLVILETKLFGYEDIQKEVLVYGNGSINLSASESAQQLEEVNIEANANQNVKDVVVGLTKINTEGIKNIPVVLGERNILKVATTLPGIKTVGEGASGYNVRGGRADQNLILLDDAVLYTPSHFLGFFSALNPFTTGSADIYKGSIPVEFGGRISSVFDIKTKDGNQEKLTGEGSIGPITANLSIETPVVKNKSSLVLGVRSTYSQWILKSLDEESLKNSQASFYDGVLKYNHKINEKNNIQSTLYYSNDVFSITSDSIFSYNNLLASVKWNHSFNAKNKAELIAVNSQYKYGIEFEGNANSNFDFDYTINEAQIKLKMRYLHSKKHKFDYGISSKLYRIDPGNISPLGSNSIVETRSINQEKGLESAIYISDLFEVNDKLLLDFGLRYSVFSALGERTQNIYETNGPKNASTVIETRDFGNNETIKTYGGPELRLSLRYFLSPDISVKASYNKTIQYLHLLSSNTTISPTDIWKLSDLNIEPQRADQLALGLYKNFKDNSFEVSIEGYYKRMSSLLDYKVGAELLLNENIEQEVLQGEGKAYGAEVLIKKDKGKLNGWLGYTYSRAFVKLDSAILQERVNNGEFFPANFDKPHDFSLIANYKLTQRYSISTNFTYQTGRPITYPVGKFIYAGEEQVLYSDRNQFRIPDYYRLDLGINIEGNHKIKKLAHSFWNISVYNVLGRNNPYSVFFVSENGEVQAYKTSIFSIPVPTITYNFKF</sequence>
<dbReference type="InterPro" id="IPR036942">
    <property type="entry name" value="Beta-barrel_TonB_sf"/>
</dbReference>
<keyword evidence="4" id="KW-0732">Signal</keyword>
<dbReference type="EMBL" id="JACNMF010000001">
    <property type="protein sequence ID" value="MBC3756863.1"/>
    <property type="molecule type" value="Genomic_DNA"/>
</dbReference>
<dbReference type="InterPro" id="IPR012910">
    <property type="entry name" value="Plug_dom"/>
</dbReference>
<name>A0A923KJN7_9FLAO</name>
<dbReference type="Pfam" id="PF07715">
    <property type="entry name" value="Plug"/>
    <property type="match status" value="1"/>
</dbReference>
<evidence type="ECO:0000256" key="4">
    <source>
        <dbReference type="SAM" id="SignalP"/>
    </source>
</evidence>
<accession>A0A923KJN7</accession>
<evidence type="ECO:0000313" key="7">
    <source>
        <dbReference type="EMBL" id="MBC3756863.1"/>
    </source>
</evidence>
<dbReference type="InterPro" id="IPR057601">
    <property type="entry name" value="Oar-like_b-barrel"/>
</dbReference>
<feature type="signal peptide" evidence="4">
    <location>
        <begin position="1"/>
        <end position="18"/>
    </location>
</feature>
<comment type="subcellular location">
    <subcellularLocation>
        <location evidence="1">Cell outer membrane</location>
    </subcellularLocation>
</comment>
<dbReference type="Gene3D" id="2.40.170.20">
    <property type="entry name" value="TonB-dependent receptor, beta-barrel domain"/>
    <property type="match status" value="1"/>
</dbReference>
<keyword evidence="3" id="KW-0998">Cell outer membrane</keyword>
<dbReference type="AlphaFoldDB" id="A0A923KJN7"/>
<proteinExistence type="predicted"/>
<dbReference type="Gene3D" id="2.60.40.1120">
    <property type="entry name" value="Carboxypeptidase-like, regulatory domain"/>
    <property type="match status" value="1"/>
</dbReference>
<dbReference type="InterPro" id="IPR037066">
    <property type="entry name" value="Plug_dom_sf"/>
</dbReference>
<keyword evidence="7" id="KW-0378">Hydrolase</keyword>
<feature type="chain" id="PRO_5038124413" evidence="4">
    <location>
        <begin position="19"/>
        <end position="917"/>
    </location>
</feature>
<comment type="caution">
    <text evidence="7">The sequence shown here is derived from an EMBL/GenBank/DDBJ whole genome shotgun (WGS) entry which is preliminary data.</text>
</comment>
<keyword evidence="7" id="KW-0121">Carboxypeptidase</keyword>
<protein>
    <submittedName>
        <fullName evidence="7">Carboxypeptidase-like regulatory domain-containing protein</fullName>
    </submittedName>
</protein>
<feature type="domain" description="TonB-dependent transporter Oar-like beta-barrel" evidence="6">
    <location>
        <begin position="392"/>
        <end position="621"/>
    </location>
</feature>
<gene>
    <name evidence="7" type="ORF">H7U19_00510</name>
</gene>
<evidence type="ECO:0000259" key="6">
    <source>
        <dbReference type="Pfam" id="PF25183"/>
    </source>
</evidence>
<feature type="domain" description="TonB-dependent receptor plug" evidence="5">
    <location>
        <begin position="273"/>
        <end position="350"/>
    </location>
</feature>
<evidence type="ECO:0000259" key="5">
    <source>
        <dbReference type="Pfam" id="PF07715"/>
    </source>
</evidence>
<evidence type="ECO:0000313" key="8">
    <source>
        <dbReference type="Proteomes" id="UP000656244"/>
    </source>
</evidence>
<dbReference type="Pfam" id="PF25183">
    <property type="entry name" value="OMP_b-brl_4"/>
    <property type="match status" value="1"/>
</dbReference>
<dbReference type="GO" id="GO:0009279">
    <property type="term" value="C:cell outer membrane"/>
    <property type="evidence" value="ECO:0007669"/>
    <property type="project" value="UniProtKB-SubCell"/>
</dbReference>
<dbReference type="InterPro" id="IPR008969">
    <property type="entry name" value="CarboxyPept-like_regulatory"/>
</dbReference>
<dbReference type="RefSeq" id="WP_186557883.1">
    <property type="nucleotide sequence ID" value="NZ_JACNMF010000001.1"/>
</dbReference>
<keyword evidence="8" id="KW-1185">Reference proteome</keyword>
<evidence type="ECO:0000256" key="2">
    <source>
        <dbReference type="ARBA" id="ARBA00023136"/>
    </source>
</evidence>
<dbReference type="Pfam" id="PF13715">
    <property type="entry name" value="CarbopepD_reg_2"/>
    <property type="match status" value="1"/>
</dbReference>
<evidence type="ECO:0000256" key="3">
    <source>
        <dbReference type="ARBA" id="ARBA00023237"/>
    </source>
</evidence>
<dbReference type="Proteomes" id="UP000656244">
    <property type="component" value="Unassembled WGS sequence"/>
</dbReference>
<reference evidence="7" key="1">
    <citation type="submission" date="2020-08" db="EMBL/GenBank/DDBJ databases">
        <title>Hyunsoonleella sp. strain SJ7 genome sequencing and assembly.</title>
        <authorList>
            <person name="Kim I."/>
        </authorList>
    </citation>
    <scope>NUCLEOTIDE SEQUENCE</scope>
    <source>
        <strain evidence="7">SJ7</strain>
    </source>
</reference>
<dbReference type="SUPFAM" id="SSF56935">
    <property type="entry name" value="Porins"/>
    <property type="match status" value="1"/>
</dbReference>
<organism evidence="7 8">
    <name type="scientific">Hyunsoonleella aquatilis</name>
    <dbReference type="NCBI Taxonomy" id="2762758"/>
    <lineage>
        <taxon>Bacteria</taxon>
        <taxon>Pseudomonadati</taxon>
        <taxon>Bacteroidota</taxon>
        <taxon>Flavobacteriia</taxon>
        <taxon>Flavobacteriales</taxon>
        <taxon>Flavobacteriaceae</taxon>
    </lineage>
</organism>
<dbReference type="Gene3D" id="2.170.130.10">
    <property type="entry name" value="TonB-dependent receptor, plug domain"/>
    <property type="match status" value="1"/>
</dbReference>